<dbReference type="InterPro" id="IPR036291">
    <property type="entry name" value="NAD(P)-bd_dom_sf"/>
</dbReference>
<evidence type="ECO:0000313" key="3">
    <source>
        <dbReference type="EMBL" id="KAH6886954.1"/>
    </source>
</evidence>
<dbReference type="OrthoDB" id="542013at2759"/>
<dbReference type="PANTHER" id="PTHR24320">
    <property type="entry name" value="RETINOL DEHYDROGENASE"/>
    <property type="match status" value="1"/>
</dbReference>
<keyword evidence="4" id="KW-1185">Reference proteome</keyword>
<comment type="caution">
    <text evidence="3">The sequence shown here is derived from an EMBL/GenBank/DDBJ whole genome shotgun (WGS) entry which is preliminary data.</text>
</comment>
<proteinExistence type="inferred from homology"/>
<dbReference type="Proteomes" id="UP000777438">
    <property type="component" value="Unassembled WGS sequence"/>
</dbReference>
<sequence length="328" mass="36019">MTSNFQKTVLVTGGTSGLGYHCALAIARQHPEYQVVIASRSDPNDSAGAINSTLHQNNVRFLSLDLSKLAKVRSFVSEWEACNFPPVHAFVFNAALQFPGDVDYTDDGFEKTFGISHVGHALLFGLLRPHLAKTARIVIVSSGTHDPEQRSGMPDAVYNSAEELAHPTAETSKNKGRQRYTSTKLANVLYTYALHQRFVAINQKNKEIHWTATAFDPGLMPGTGLARDASGLEKFLWLSVLPKLLPLLRLLLSPNIHSPEESGEALARLAVGADVEGKSGVYYEGLKEIKSSKASYVREKQEDLWQWTTGALATSEAEKTLLSLRELL</sequence>
<evidence type="ECO:0000256" key="1">
    <source>
        <dbReference type="ARBA" id="ARBA00006484"/>
    </source>
</evidence>
<reference evidence="3 4" key="1">
    <citation type="journal article" date="2021" name="Nat. Commun.">
        <title>Genetic determinants of endophytism in the Arabidopsis root mycobiome.</title>
        <authorList>
            <person name="Mesny F."/>
            <person name="Miyauchi S."/>
            <person name="Thiergart T."/>
            <person name="Pickel B."/>
            <person name="Atanasova L."/>
            <person name="Karlsson M."/>
            <person name="Huettel B."/>
            <person name="Barry K.W."/>
            <person name="Haridas S."/>
            <person name="Chen C."/>
            <person name="Bauer D."/>
            <person name="Andreopoulos W."/>
            <person name="Pangilinan J."/>
            <person name="LaButti K."/>
            <person name="Riley R."/>
            <person name="Lipzen A."/>
            <person name="Clum A."/>
            <person name="Drula E."/>
            <person name="Henrissat B."/>
            <person name="Kohler A."/>
            <person name="Grigoriev I.V."/>
            <person name="Martin F.M."/>
            <person name="Hacquard S."/>
        </authorList>
    </citation>
    <scope>NUCLEOTIDE SEQUENCE [LARGE SCALE GENOMIC DNA]</scope>
    <source>
        <strain evidence="3 4">MPI-CAGE-CH-0241</strain>
    </source>
</reference>
<dbReference type="EMBL" id="JAGPYM010000015">
    <property type="protein sequence ID" value="KAH6886954.1"/>
    <property type="molecule type" value="Genomic_DNA"/>
</dbReference>
<dbReference type="GO" id="GO:0016491">
    <property type="term" value="F:oxidoreductase activity"/>
    <property type="evidence" value="ECO:0007669"/>
    <property type="project" value="UniProtKB-KW"/>
</dbReference>
<gene>
    <name evidence="3" type="ORF">B0T10DRAFT_515866</name>
</gene>
<dbReference type="Gene3D" id="3.40.50.720">
    <property type="entry name" value="NAD(P)-binding Rossmann-like Domain"/>
    <property type="match status" value="1"/>
</dbReference>
<dbReference type="SUPFAM" id="SSF51735">
    <property type="entry name" value="NAD(P)-binding Rossmann-fold domains"/>
    <property type="match status" value="1"/>
</dbReference>
<comment type="similarity">
    <text evidence="1">Belongs to the short-chain dehydrogenases/reductases (SDR) family.</text>
</comment>
<evidence type="ECO:0000313" key="4">
    <source>
        <dbReference type="Proteomes" id="UP000777438"/>
    </source>
</evidence>
<name>A0A9P8W0L1_9HYPO</name>
<dbReference type="InterPro" id="IPR002347">
    <property type="entry name" value="SDR_fam"/>
</dbReference>
<organism evidence="3 4">
    <name type="scientific">Thelonectria olida</name>
    <dbReference type="NCBI Taxonomy" id="1576542"/>
    <lineage>
        <taxon>Eukaryota</taxon>
        <taxon>Fungi</taxon>
        <taxon>Dikarya</taxon>
        <taxon>Ascomycota</taxon>
        <taxon>Pezizomycotina</taxon>
        <taxon>Sordariomycetes</taxon>
        <taxon>Hypocreomycetidae</taxon>
        <taxon>Hypocreales</taxon>
        <taxon>Nectriaceae</taxon>
        <taxon>Thelonectria</taxon>
    </lineage>
</organism>
<dbReference type="AlphaFoldDB" id="A0A9P8W0L1"/>
<dbReference type="Pfam" id="PF00106">
    <property type="entry name" value="adh_short"/>
    <property type="match status" value="1"/>
</dbReference>
<dbReference type="PANTHER" id="PTHR24320:SF152">
    <property type="entry name" value="SHORT-CHAIN DEHYDROGENASE_REDUCTASE FAMILY PROTEIN"/>
    <property type="match status" value="1"/>
</dbReference>
<evidence type="ECO:0000256" key="2">
    <source>
        <dbReference type="ARBA" id="ARBA00023002"/>
    </source>
</evidence>
<keyword evidence="2" id="KW-0560">Oxidoreductase</keyword>
<protein>
    <submittedName>
        <fullName evidence="3">Short-chain dehydrogenase</fullName>
    </submittedName>
</protein>
<accession>A0A9P8W0L1</accession>